<dbReference type="Pfam" id="PF02361">
    <property type="entry name" value="CbiQ"/>
    <property type="match status" value="1"/>
</dbReference>
<evidence type="ECO:0000256" key="1">
    <source>
        <dbReference type="ARBA" id="ARBA00004141"/>
    </source>
</evidence>
<evidence type="ECO:0000256" key="4">
    <source>
        <dbReference type="ARBA" id="ARBA00022989"/>
    </source>
</evidence>
<keyword evidence="8" id="KW-1185">Reference proteome</keyword>
<name>A0A366I660_9FIRM</name>
<dbReference type="InterPro" id="IPR003339">
    <property type="entry name" value="ABC/ECF_trnsptr_transmembrane"/>
</dbReference>
<accession>A0A366I660</accession>
<reference evidence="7 8" key="1">
    <citation type="submission" date="2018-06" db="EMBL/GenBank/DDBJ databases">
        <title>Genomic Encyclopedia of Type Strains, Phase IV (KMG-IV): sequencing the most valuable type-strain genomes for metagenomic binning, comparative biology and taxonomic classification.</title>
        <authorList>
            <person name="Goeker M."/>
        </authorList>
    </citation>
    <scope>NUCLEOTIDE SEQUENCE [LARGE SCALE GENOMIC DNA]</scope>
    <source>
        <strain evidence="7 8">DSM 22112</strain>
    </source>
</reference>
<feature type="transmembrane region" description="Helical" evidence="6">
    <location>
        <begin position="97"/>
        <end position="122"/>
    </location>
</feature>
<sequence>MKLLLGYKEGTSFIHKLDPRIKLLWLVANLLFILFFANTTFLIVCFALVLLITSLSRISLKVYVPMLKVMAVIGIQFILLEGLLIHEGRVLFQIGPFPFYLGGVFIGLNGILRLICLAFSFLQFLMWTSPQELTLLTVKLGLPHKYAILTGMTLYFLPVIEKDLKEIYESQQSRGLELSTTFQKVKGLFPVIMPLILRSLKRTKEVALSMELKGYTRYSTRTFLGSISFKTVDYIALYIMVMYFGSLFILQIL</sequence>
<organism evidence="7 8">
    <name type="scientific">Alkalibaculum bacchi</name>
    <dbReference type="NCBI Taxonomy" id="645887"/>
    <lineage>
        <taxon>Bacteria</taxon>
        <taxon>Bacillati</taxon>
        <taxon>Bacillota</taxon>
        <taxon>Clostridia</taxon>
        <taxon>Eubacteriales</taxon>
        <taxon>Eubacteriaceae</taxon>
        <taxon>Alkalibaculum</taxon>
    </lineage>
</organism>
<dbReference type="CDD" id="cd16914">
    <property type="entry name" value="EcfT"/>
    <property type="match status" value="1"/>
</dbReference>
<dbReference type="PANTHER" id="PTHR34857:SF2">
    <property type="entry name" value="SLL0384 PROTEIN"/>
    <property type="match status" value="1"/>
</dbReference>
<comment type="caution">
    <text evidence="7">The sequence shown here is derived from an EMBL/GenBank/DDBJ whole genome shotgun (WGS) entry which is preliminary data.</text>
</comment>
<dbReference type="PANTHER" id="PTHR34857">
    <property type="entry name" value="SLL0384 PROTEIN"/>
    <property type="match status" value="1"/>
</dbReference>
<dbReference type="EMBL" id="QNRX01000009">
    <property type="protein sequence ID" value="RBP63797.1"/>
    <property type="molecule type" value="Genomic_DNA"/>
</dbReference>
<feature type="transmembrane region" description="Helical" evidence="6">
    <location>
        <begin position="62"/>
        <end position="85"/>
    </location>
</feature>
<feature type="transmembrane region" description="Helical" evidence="6">
    <location>
        <begin position="231"/>
        <end position="252"/>
    </location>
</feature>
<evidence type="ECO:0000256" key="2">
    <source>
        <dbReference type="ARBA" id="ARBA00022475"/>
    </source>
</evidence>
<evidence type="ECO:0000256" key="3">
    <source>
        <dbReference type="ARBA" id="ARBA00022692"/>
    </source>
</evidence>
<evidence type="ECO:0000313" key="8">
    <source>
        <dbReference type="Proteomes" id="UP000253490"/>
    </source>
</evidence>
<gene>
    <name evidence="7" type="ORF">DES36_10913</name>
</gene>
<protein>
    <submittedName>
        <fullName evidence="7">Energy-coupling factor transport system permease protein</fullName>
    </submittedName>
</protein>
<keyword evidence="3 6" id="KW-0812">Transmembrane</keyword>
<keyword evidence="5 6" id="KW-0472">Membrane</keyword>
<feature type="transmembrane region" description="Helical" evidence="6">
    <location>
        <begin position="23"/>
        <end position="56"/>
    </location>
</feature>
<dbReference type="Proteomes" id="UP000253490">
    <property type="component" value="Unassembled WGS sequence"/>
</dbReference>
<comment type="subcellular location">
    <subcellularLocation>
        <location evidence="1">Membrane</location>
        <topology evidence="1">Multi-pass membrane protein</topology>
    </subcellularLocation>
</comment>
<evidence type="ECO:0000313" key="7">
    <source>
        <dbReference type="EMBL" id="RBP63797.1"/>
    </source>
</evidence>
<dbReference type="InterPro" id="IPR051611">
    <property type="entry name" value="ECF_transporter_component"/>
</dbReference>
<dbReference type="RefSeq" id="WP_170128230.1">
    <property type="nucleotide sequence ID" value="NZ_QNRX01000009.1"/>
</dbReference>
<evidence type="ECO:0000256" key="6">
    <source>
        <dbReference type="SAM" id="Phobius"/>
    </source>
</evidence>
<dbReference type="GO" id="GO:0005886">
    <property type="term" value="C:plasma membrane"/>
    <property type="evidence" value="ECO:0007669"/>
    <property type="project" value="UniProtKB-ARBA"/>
</dbReference>
<keyword evidence="4 6" id="KW-1133">Transmembrane helix</keyword>
<evidence type="ECO:0000256" key="5">
    <source>
        <dbReference type="ARBA" id="ARBA00023136"/>
    </source>
</evidence>
<dbReference type="AlphaFoldDB" id="A0A366I660"/>
<proteinExistence type="predicted"/>
<keyword evidence="2" id="KW-1003">Cell membrane</keyword>